<accession>A0AAV7K3Q0</accession>
<dbReference type="AlphaFoldDB" id="A0AAV7K3Q0"/>
<reference evidence="1 2" key="1">
    <citation type="journal article" date="2023" name="BMC Biol.">
        <title>The compact genome of the sponge Oopsacas minuta (Hexactinellida) is lacking key metazoan core genes.</title>
        <authorList>
            <person name="Santini S."/>
            <person name="Schenkelaars Q."/>
            <person name="Jourda C."/>
            <person name="Duchesne M."/>
            <person name="Belahbib H."/>
            <person name="Rocher C."/>
            <person name="Selva M."/>
            <person name="Riesgo A."/>
            <person name="Vervoort M."/>
            <person name="Leys S.P."/>
            <person name="Kodjabachian L."/>
            <person name="Le Bivic A."/>
            <person name="Borchiellini C."/>
            <person name="Claverie J.M."/>
            <person name="Renard E."/>
        </authorList>
    </citation>
    <scope>NUCLEOTIDE SEQUENCE [LARGE SCALE GENOMIC DNA]</scope>
    <source>
        <strain evidence="1">SPO-2</strain>
    </source>
</reference>
<evidence type="ECO:0000313" key="1">
    <source>
        <dbReference type="EMBL" id="KAI6655210.1"/>
    </source>
</evidence>
<dbReference type="Proteomes" id="UP001165289">
    <property type="component" value="Unassembled WGS sequence"/>
</dbReference>
<organism evidence="1 2">
    <name type="scientific">Oopsacas minuta</name>
    <dbReference type="NCBI Taxonomy" id="111878"/>
    <lineage>
        <taxon>Eukaryota</taxon>
        <taxon>Metazoa</taxon>
        <taxon>Porifera</taxon>
        <taxon>Hexactinellida</taxon>
        <taxon>Hexasterophora</taxon>
        <taxon>Lyssacinosida</taxon>
        <taxon>Leucopsacidae</taxon>
        <taxon>Oopsacas</taxon>
    </lineage>
</organism>
<dbReference type="EMBL" id="JAKMXF010000210">
    <property type="protein sequence ID" value="KAI6655210.1"/>
    <property type="molecule type" value="Genomic_DNA"/>
</dbReference>
<evidence type="ECO:0000313" key="2">
    <source>
        <dbReference type="Proteomes" id="UP001165289"/>
    </source>
</evidence>
<protein>
    <recommendedName>
        <fullName evidence="3">Fibronectin type-III domain-containing protein</fullName>
    </recommendedName>
</protein>
<proteinExistence type="predicted"/>
<gene>
    <name evidence="1" type="ORF">LOD99_2498</name>
</gene>
<keyword evidence="2" id="KW-1185">Reference proteome</keyword>
<evidence type="ECO:0008006" key="3">
    <source>
        <dbReference type="Google" id="ProtNLM"/>
    </source>
</evidence>
<sequence length="305" mass="33901">MRVSCEFIPPSNQICMDESITFDCLLPGTFLLVQVFIVNSTLVNLFQINNIDSFFGIDLTRLSATVDNTLDQNTGLYTVLRANITLIDITKEDNGTLIGCQATNSDNDLIEVSDTLYLASPPELDIILSPIPSNCSVKVSWTYPIQSTLPITEEITDSVTNIITYDRVYFSNFLTAGQDYTYTLTSSNCLGDSITADTQLFSLPSQPDAYTCSAEYGSENRMLVLQLLGYTSEYAIETSFTLSEDSDNTTNLSDTFTEPRYYSKQMFDLPSTRNYTVVFTSILRNCIGSLQTTCETKLNITALVL</sequence>
<comment type="caution">
    <text evidence="1">The sequence shown here is derived from an EMBL/GenBank/DDBJ whole genome shotgun (WGS) entry which is preliminary data.</text>
</comment>
<name>A0AAV7K3Q0_9METZ</name>